<dbReference type="SUPFAM" id="SSF103473">
    <property type="entry name" value="MFS general substrate transporter"/>
    <property type="match status" value="1"/>
</dbReference>
<dbReference type="InterPro" id="IPR010290">
    <property type="entry name" value="TM_effector"/>
</dbReference>
<evidence type="ECO:0000256" key="5">
    <source>
        <dbReference type="ARBA" id="ARBA00022989"/>
    </source>
</evidence>
<evidence type="ECO:0000256" key="1">
    <source>
        <dbReference type="ARBA" id="ARBA00004651"/>
    </source>
</evidence>
<gene>
    <name evidence="8" type="ORF">KUL25_17120</name>
</gene>
<feature type="transmembrane region" description="Helical" evidence="7">
    <location>
        <begin position="12"/>
        <end position="34"/>
    </location>
</feature>
<dbReference type="CDD" id="cd06173">
    <property type="entry name" value="MFS_MefA_like"/>
    <property type="match status" value="1"/>
</dbReference>
<protein>
    <submittedName>
        <fullName evidence="8">MFS transporter</fullName>
    </submittedName>
</protein>
<keyword evidence="5 7" id="KW-1133">Transmembrane helix</keyword>
<feature type="transmembrane region" description="Helical" evidence="7">
    <location>
        <begin position="292"/>
        <end position="309"/>
    </location>
</feature>
<evidence type="ECO:0000256" key="2">
    <source>
        <dbReference type="ARBA" id="ARBA00022448"/>
    </source>
</evidence>
<dbReference type="PANTHER" id="PTHR23513">
    <property type="entry name" value="INTEGRAL MEMBRANE EFFLUX PROTEIN-RELATED"/>
    <property type="match status" value="1"/>
</dbReference>
<dbReference type="GO" id="GO:0005886">
    <property type="term" value="C:plasma membrane"/>
    <property type="evidence" value="ECO:0007669"/>
    <property type="project" value="UniProtKB-SubCell"/>
</dbReference>
<feature type="transmembrane region" description="Helical" evidence="7">
    <location>
        <begin position="388"/>
        <end position="406"/>
    </location>
</feature>
<feature type="transmembrane region" description="Helical" evidence="7">
    <location>
        <begin position="225"/>
        <end position="251"/>
    </location>
</feature>
<dbReference type="Pfam" id="PF05977">
    <property type="entry name" value="MFS_3"/>
    <property type="match status" value="1"/>
</dbReference>
<keyword evidence="2" id="KW-0813">Transport</keyword>
<dbReference type="AlphaFoldDB" id="A0A975TT29"/>
<feature type="transmembrane region" description="Helical" evidence="7">
    <location>
        <begin position="356"/>
        <end position="376"/>
    </location>
</feature>
<evidence type="ECO:0000256" key="4">
    <source>
        <dbReference type="ARBA" id="ARBA00022692"/>
    </source>
</evidence>
<feature type="transmembrane region" description="Helical" evidence="7">
    <location>
        <begin position="46"/>
        <end position="68"/>
    </location>
</feature>
<feature type="transmembrane region" description="Helical" evidence="7">
    <location>
        <begin position="80"/>
        <end position="99"/>
    </location>
</feature>
<comment type="subcellular location">
    <subcellularLocation>
        <location evidence="1">Cell membrane</location>
        <topology evidence="1">Multi-pass membrane protein</topology>
    </subcellularLocation>
</comment>
<evidence type="ECO:0000256" key="3">
    <source>
        <dbReference type="ARBA" id="ARBA00022475"/>
    </source>
</evidence>
<keyword evidence="9" id="KW-1185">Reference proteome</keyword>
<dbReference type="PANTHER" id="PTHR23513:SF11">
    <property type="entry name" value="STAPHYLOFERRIN A TRANSPORTER"/>
    <property type="match status" value="1"/>
</dbReference>
<organism evidence="8">
    <name type="scientific">Gymnodinialimonas phycosphaerae</name>
    <dbReference type="NCBI Taxonomy" id="2841589"/>
    <lineage>
        <taxon>Bacteria</taxon>
        <taxon>Pseudomonadati</taxon>
        <taxon>Pseudomonadota</taxon>
        <taxon>Alphaproteobacteria</taxon>
        <taxon>Rhodobacterales</taxon>
        <taxon>Paracoccaceae</taxon>
        <taxon>Gymnodinialimonas</taxon>
    </lineage>
</organism>
<dbReference type="EMBL" id="JAIMBW010000001">
    <property type="protein sequence ID" value="MBY4894481.1"/>
    <property type="molecule type" value="Genomic_DNA"/>
</dbReference>
<keyword evidence="3" id="KW-1003">Cell membrane</keyword>
<dbReference type="InterPro" id="IPR036259">
    <property type="entry name" value="MFS_trans_sf"/>
</dbReference>
<evidence type="ECO:0000313" key="8">
    <source>
        <dbReference type="EMBL" id="QXL87134.1"/>
    </source>
</evidence>
<accession>A0A975TT29</accession>
<feature type="transmembrane region" description="Helical" evidence="7">
    <location>
        <begin position="315"/>
        <end position="335"/>
    </location>
</feature>
<feature type="transmembrane region" description="Helical" evidence="7">
    <location>
        <begin position="257"/>
        <end position="280"/>
    </location>
</feature>
<evidence type="ECO:0000256" key="7">
    <source>
        <dbReference type="SAM" id="Phobius"/>
    </source>
</evidence>
<reference evidence="8 9" key="1">
    <citation type="submission" date="2021-07" db="EMBL/GenBank/DDBJ databases">
        <title>Karlodiniumbacter phycospheric gen. nov., sp. nov., a phycosphere bacterium isolated from karlodinium veneficum.</title>
        <authorList>
            <person name="Peng Y."/>
            <person name="Jiang L."/>
            <person name="Lee J."/>
        </authorList>
    </citation>
    <scope>NUCLEOTIDE SEQUENCE</scope>
    <source>
        <strain evidence="8 9">N5</strain>
    </source>
</reference>
<feature type="transmembrane region" description="Helical" evidence="7">
    <location>
        <begin position="105"/>
        <end position="125"/>
    </location>
</feature>
<dbReference type="RefSeq" id="WP_257894044.1">
    <property type="nucleotide sequence ID" value="NZ_JAIMBW010000001.1"/>
</dbReference>
<dbReference type="EMBL" id="CP078073">
    <property type="protein sequence ID" value="QXL87134.1"/>
    <property type="molecule type" value="Genomic_DNA"/>
</dbReference>
<proteinExistence type="predicted"/>
<dbReference type="Gene3D" id="1.20.1250.20">
    <property type="entry name" value="MFS general substrate transporter like domains"/>
    <property type="match status" value="1"/>
</dbReference>
<feature type="transmembrane region" description="Helical" evidence="7">
    <location>
        <begin position="185"/>
        <end position="204"/>
    </location>
</feature>
<evidence type="ECO:0000256" key="6">
    <source>
        <dbReference type="ARBA" id="ARBA00023136"/>
    </source>
</evidence>
<keyword evidence="6 7" id="KW-0472">Membrane</keyword>
<keyword evidence="4 7" id="KW-0812">Transmembrane</keyword>
<dbReference type="Proteomes" id="UP000693972">
    <property type="component" value="Unassembled WGS sequence"/>
</dbReference>
<name>A0A975TT29_9RHOB</name>
<sequence length="416" mass="44653">MPALIRENRNFRLLMSGAGLSNLSDGIGVLAFPWMATLITTDPRALAAVAFATRLPWFLWSLPVGVWTDRADRQRMMVRADLARMALAMAVVALIMAGPRDGGHVAWMIGGLAALAFLMGTAEVFRDNAAQTALPSVVPKERLEEANGQIWSVEQVMGQFVGPPLAGFLIAVAVPAPFLFEAMGFALAAFAVWAIAFPARGVLADRMGFWTEMRAGWTWIRKHRVILQLALILGGLNAAHMAGFTVLVLYAQEVLGLGAVGFGMLLTAGAAGGVAGGLLCPWIAARLGSSRSLWVALACMPLPFLGFYFTSTVWVAASLLFLETFVAVLWNVVTVSFRQRAIPDALLGRVNAIYRFFGWGMMPLGALAGGWIMAAAEPSLGREDALRLVFLLCAGLFVALFVYGLARLRLPKAAAK</sequence>
<evidence type="ECO:0000313" key="9">
    <source>
        <dbReference type="Proteomes" id="UP000693972"/>
    </source>
</evidence>
<feature type="transmembrane region" description="Helical" evidence="7">
    <location>
        <begin position="160"/>
        <end position="179"/>
    </location>
</feature>